<organism evidence="1 2">
    <name type="scientific">Aspergillus leporis</name>
    <dbReference type="NCBI Taxonomy" id="41062"/>
    <lineage>
        <taxon>Eukaryota</taxon>
        <taxon>Fungi</taxon>
        <taxon>Dikarya</taxon>
        <taxon>Ascomycota</taxon>
        <taxon>Pezizomycotina</taxon>
        <taxon>Eurotiomycetes</taxon>
        <taxon>Eurotiomycetidae</taxon>
        <taxon>Eurotiales</taxon>
        <taxon>Aspergillaceae</taxon>
        <taxon>Aspergillus</taxon>
        <taxon>Aspergillus subgen. Circumdati</taxon>
    </lineage>
</organism>
<keyword evidence="2" id="KW-1185">Reference proteome</keyword>
<name>A0A5N5WTA9_9EURO</name>
<dbReference type="Proteomes" id="UP000326565">
    <property type="component" value="Unassembled WGS sequence"/>
</dbReference>
<accession>A0A5N5WTA9</accession>
<sequence length="174" mass="19438">MICSILANADAWNVIQLNNRWPSTAIRPSIRANQPVPSAGPRCLQSSPLHIDFKAIIRKCSPLLKVQDDLVSFAHGSARYHMQLYLNDVYASGYAHSRICERSLGILKKSSVEEIHKALDRTTIPSPQSNASALELLRYACLFWASHLHGSKDIEEHMTLVEAAPPRPTLEWNA</sequence>
<dbReference type="EMBL" id="ML732269">
    <property type="protein sequence ID" value="KAB8071559.1"/>
    <property type="molecule type" value="Genomic_DNA"/>
</dbReference>
<dbReference type="AlphaFoldDB" id="A0A5N5WTA9"/>
<reference evidence="1 2" key="1">
    <citation type="submission" date="2019-04" db="EMBL/GenBank/DDBJ databases">
        <title>Friends and foes A comparative genomics study of 23 Aspergillus species from section Flavi.</title>
        <authorList>
            <consortium name="DOE Joint Genome Institute"/>
            <person name="Kjaerbolling I."/>
            <person name="Vesth T."/>
            <person name="Frisvad J.C."/>
            <person name="Nybo J.L."/>
            <person name="Theobald S."/>
            <person name="Kildgaard S."/>
            <person name="Isbrandt T."/>
            <person name="Kuo A."/>
            <person name="Sato A."/>
            <person name="Lyhne E.K."/>
            <person name="Kogle M.E."/>
            <person name="Wiebenga A."/>
            <person name="Kun R.S."/>
            <person name="Lubbers R.J."/>
            <person name="Makela M.R."/>
            <person name="Barry K."/>
            <person name="Chovatia M."/>
            <person name="Clum A."/>
            <person name="Daum C."/>
            <person name="Haridas S."/>
            <person name="He G."/>
            <person name="LaButti K."/>
            <person name="Lipzen A."/>
            <person name="Mondo S."/>
            <person name="Riley R."/>
            <person name="Salamov A."/>
            <person name="Simmons B.A."/>
            <person name="Magnuson J.K."/>
            <person name="Henrissat B."/>
            <person name="Mortensen U.H."/>
            <person name="Larsen T.O."/>
            <person name="Devries R.P."/>
            <person name="Grigoriev I.V."/>
            <person name="Machida M."/>
            <person name="Baker S.E."/>
            <person name="Andersen M.R."/>
        </authorList>
    </citation>
    <scope>NUCLEOTIDE SEQUENCE [LARGE SCALE GENOMIC DNA]</scope>
    <source>
        <strain evidence="1 2">CBS 151.66</strain>
    </source>
</reference>
<evidence type="ECO:0000313" key="2">
    <source>
        <dbReference type="Proteomes" id="UP000326565"/>
    </source>
</evidence>
<gene>
    <name evidence="1" type="ORF">BDV29DRAFT_16555</name>
</gene>
<evidence type="ECO:0000313" key="1">
    <source>
        <dbReference type="EMBL" id="KAB8071559.1"/>
    </source>
</evidence>
<proteinExistence type="predicted"/>
<protein>
    <submittedName>
        <fullName evidence="1">Uncharacterized protein</fullName>
    </submittedName>
</protein>